<feature type="compositionally biased region" description="Low complexity" evidence="3">
    <location>
        <begin position="245"/>
        <end position="261"/>
    </location>
</feature>
<protein>
    <recommendedName>
        <fullName evidence="8">CDP-diacylglycerol--serine O-phosphatidyltransferase</fullName>
    </recommendedName>
</protein>
<dbReference type="GO" id="GO:0016020">
    <property type="term" value="C:membrane"/>
    <property type="evidence" value="ECO:0007669"/>
    <property type="project" value="InterPro"/>
</dbReference>
<feature type="signal peptide" evidence="5">
    <location>
        <begin position="1"/>
        <end position="19"/>
    </location>
</feature>
<feature type="transmembrane region" description="Helical" evidence="4">
    <location>
        <begin position="442"/>
        <end position="462"/>
    </location>
</feature>
<feature type="region of interest" description="Disordered" evidence="3">
    <location>
        <begin position="172"/>
        <end position="261"/>
    </location>
</feature>
<name>A0A8J5XMA6_DIALT</name>
<keyword evidence="1 2" id="KW-0808">Transferase</keyword>
<feature type="transmembrane region" description="Helical" evidence="4">
    <location>
        <begin position="468"/>
        <end position="491"/>
    </location>
</feature>
<dbReference type="InterPro" id="IPR043130">
    <property type="entry name" value="CDP-OH_PTrfase_TM_dom"/>
</dbReference>
<evidence type="ECO:0000256" key="1">
    <source>
        <dbReference type="ARBA" id="ARBA00022679"/>
    </source>
</evidence>
<dbReference type="AlphaFoldDB" id="A0A8J5XMA6"/>
<dbReference type="GO" id="GO:0008654">
    <property type="term" value="P:phospholipid biosynthetic process"/>
    <property type="evidence" value="ECO:0007669"/>
    <property type="project" value="InterPro"/>
</dbReference>
<evidence type="ECO:0000313" key="7">
    <source>
        <dbReference type="Proteomes" id="UP000751190"/>
    </source>
</evidence>
<feature type="compositionally biased region" description="Low complexity" evidence="3">
    <location>
        <begin position="207"/>
        <end position="225"/>
    </location>
</feature>
<dbReference type="PROSITE" id="PS00379">
    <property type="entry name" value="CDP_ALCOHOL_P_TRANSF"/>
    <property type="match status" value="1"/>
</dbReference>
<dbReference type="OrthoDB" id="448573at2759"/>
<proteinExistence type="inferred from homology"/>
<dbReference type="InterPro" id="IPR000462">
    <property type="entry name" value="CDP-OH_P_trans"/>
</dbReference>
<keyword evidence="7" id="KW-1185">Reference proteome</keyword>
<evidence type="ECO:0000256" key="3">
    <source>
        <dbReference type="SAM" id="MobiDB-lite"/>
    </source>
</evidence>
<comment type="similarity">
    <text evidence="2">Belongs to the CDP-alcohol phosphatidyltransferase class-I family.</text>
</comment>
<evidence type="ECO:0000256" key="4">
    <source>
        <dbReference type="SAM" id="Phobius"/>
    </source>
</evidence>
<comment type="caution">
    <text evidence="6">The sequence shown here is derived from an EMBL/GenBank/DDBJ whole genome shotgun (WGS) entry which is preliminary data.</text>
</comment>
<dbReference type="GO" id="GO:0016780">
    <property type="term" value="F:phosphotransferase activity, for other substituted phosphate groups"/>
    <property type="evidence" value="ECO:0007669"/>
    <property type="project" value="InterPro"/>
</dbReference>
<keyword evidence="5" id="KW-0732">Signal</keyword>
<keyword evidence="4" id="KW-0472">Membrane</keyword>
<keyword evidence="4" id="KW-0812">Transmembrane</keyword>
<accession>A0A8J5XMA6</accession>
<feature type="compositionally biased region" description="Pro residues" evidence="3">
    <location>
        <begin position="174"/>
        <end position="183"/>
    </location>
</feature>
<organism evidence="6 7">
    <name type="scientific">Diacronema lutheri</name>
    <name type="common">Unicellular marine alga</name>
    <name type="synonym">Monochrysis lutheri</name>
    <dbReference type="NCBI Taxonomy" id="2081491"/>
    <lineage>
        <taxon>Eukaryota</taxon>
        <taxon>Haptista</taxon>
        <taxon>Haptophyta</taxon>
        <taxon>Pavlovophyceae</taxon>
        <taxon>Pavlovales</taxon>
        <taxon>Pavlovaceae</taxon>
        <taxon>Diacronema</taxon>
    </lineage>
</organism>
<evidence type="ECO:0008006" key="8">
    <source>
        <dbReference type="Google" id="ProtNLM"/>
    </source>
</evidence>
<sequence>MAAATSALALLTPSALTLAALCFGMSAVREATRGDFSAALVCLGASAICDGLDGHAARRLNAVTLFGGELDSLCDLVDFGAAPALIVFAWATQWDEQQARARAVAAGAADACAARGGGGGGGGATAAAHAATWAELPDTALWAEVSDNALWAACLLYVSCAAYRLARFNVGVLRPPPPPPAEPSPLCEGSRADAGGAALAPPPPPASDAARPAARAPGGHDASAIAPPPPSAWLAAPSSAPPSPSGAHDGGASPRGCARPRAPRARAFFSAPHIDLGGSQAEPTEQFATTYVSRAKFFRGVPAPQGALMAVAPVVLWLRRAAALASARAAARPERARGVDGGGGDGALATAAVRALGGGVGVGVGVGGGGGGGGGWGGCASAVHAHWDAEAWPFPAQLPARALAATWLCVLGALMVTTWPMLSSKMAMRDPAVESHIRSRSAGTLALKGAGGCAVMWLLLSVRSWSSAALTLCAFVEAVLAFSVPLGPIAYRFAAK</sequence>
<evidence type="ECO:0000313" key="6">
    <source>
        <dbReference type="EMBL" id="KAG8463249.1"/>
    </source>
</evidence>
<evidence type="ECO:0000256" key="2">
    <source>
        <dbReference type="RuleBase" id="RU003750"/>
    </source>
</evidence>
<feature type="transmembrane region" description="Helical" evidence="4">
    <location>
        <begin position="402"/>
        <end position="422"/>
    </location>
</feature>
<gene>
    <name evidence="6" type="ORF">KFE25_011246</name>
</gene>
<dbReference type="Gene3D" id="1.20.120.1760">
    <property type="match status" value="1"/>
</dbReference>
<reference evidence="6" key="1">
    <citation type="submission" date="2021-05" db="EMBL/GenBank/DDBJ databases">
        <title>The genome of the haptophyte Pavlova lutheri (Diacronema luteri, Pavlovales) - a model for lipid biosynthesis in eukaryotic algae.</title>
        <authorList>
            <person name="Hulatt C.J."/>
            <person name="Posewitz M.C."/>
        </authorList>
    </citation>
    <scope>NUCLEOTIDE SEQUENCE</scope>
    <source>
        <strain evidence="6">NIVA-4/92</strain>
    </source>
</reference>
<dbReference type="Pfam" id="PF01066">
    <property type="entry name" value="CDP-OH_P_transf"/>
    <property type="match status" value="1"/>
</dbReference>
<keyword evidence="4" id="KW-1133">Transmembrane helix</keyword>
<dbReference type="EMBL" id="JAGTXO010000017">
    <property type="protein sequence ID" value="KAG8463249.1"/>
    <property type="molecule type" value="Genomic_DNA"/>
</dbReference>
<dbReference type="InterPro" id="IPR048254">
    <property type="entry name" value="CDP_ALCOHOL_P_TRANSF_CS"/>
</dbReference>
<dbReference type="Proteomes" id="UP000751190">
    <property type="component" value="Unassembled WGS sequence"/>
</dbReference>
<evidence type="ECO:0000256" key="5">
    <source>
        <dbReference type="SAM" id="SignalP"/>
    </source>
</evidence>
<feature type="chain" id="PRO_5035200690" description="CDP-diacylglycerol--serine O-phosphatidyltransferase" evidence="5">
    <location>
        <begin position="20"/>
        <end position="496"/>
    </location>
</feature>